<dbReference type="InterPro" id="IPR036691">
    <property type="entry name" value="Endo/exonu/phosph_ase_sf"/>
</dbReference>
<dbReference type="PANTHER" id="PTHR11371:SF31">
    <property type="entry name" value="EXTRACELLULAR NUCLEASE"/>
    <property type="match status" value="1"/>
</dbReference>
<comment type="caution">
    <text evidence="4">The sequence shown here is derived from an EMBL/GenBank/DDBJ whole genome shotgun (WGS) entry which is preliminary data.</text>
</comment>
<evidence type="ECO:0000256" key="1">
    <source>
        <dbReference type="SAM" id="SignalP"/>
    </source>
</evidence>
<dbReference type="SUPFAM" id="SSF56219">
    <property type="entry name" value="DNase I-like"/>
    <property type="match status" value="1"/>
</dbReference>
<feature type="chain" id="PRO_5042236964" evidence="1">
    <location>
        <begin position="22"/>
        <end position="554"/>
    </location>
</feature>
<evidence type="ECO:0000313" key="5">
    <source>
        <dbReference type="Proteomes" id="UP001207408"/>
    </source>
</evidence>
<dbReference type="InterPro" id="IPR026444">
    <property type="entry name" value="Secre_tail"/>
</dbReference>
<evidence type="ECO:0000259" key="3">
    <source>
        <dbReference type="Pfam" id="PF18962"/>
    </source>
</evidence>
<reference evidence="4" key="1">
    <citation type="submission" date="2022-10" db="EMBL/GenBank/DDBJ databases">
        <authorList>
            <person name="Yu W.X."/>
        </authorList>
    </citation>
    <scope>NUCLEOTIDE SEQUENCE</scope>
    <source>
        <strain evidence="4">D04</strain>
    </source>
</reference>
<feature type="domain" description="Endonuclease/exonuclease/phosphatase" evidence="2">
    <location>
        <begin position="36"/>
        <end position="294"/>
    </location>
</feature>
<evidence type="ECO:0000259" key="2">
    <source>
        <dbReference type="Pfam" id="PF03372"/>
    </source>
</evidence>
<dbReference type="GO" id="GO:0003824">
    <property type="term" value="F:catalytic activity"/>
    <property type="evidence" value="ECO:0007669"/>
    <property type="project" value="InterPro"/>
</dbReference>
<gene>
    <name evidence="4" type="ORF">OM074_11230</name>
</gene>
<dbReference type="EMBL" id="JAPDPI010000021">
    <property type="protein sequence ID" value="MCW3806198.1"/>
    <property type="molecule type" value="Genomic_DNA"/>
</dbReference>
<dbReference type="Proteomes" id="UP001207408">
    <property type="component" value="Unassembled WGS sequence"/>
</dbReference>
<dbReference type="InterPro" id="IPR005135">
    <property type="entry name" value="Endo/exonuclease/phosphatase"/>
</dbReference>
<accession>A0AAE3SK65</accession>
<dbReference type="NCBIfam" id="TIGR04183">
    <property type="entry name" value="Por_Secre_tail"/>
    <property type="match status" value="1"/>
</dbReference>
<protein>
    <submittedName>
        <fullName evidence="4">T9SS type A sorting domain-containing protein</fullName>
    </submittedName>
</protein>
<sequence length="554" mass="61447">MRLNKVLIFVCICLFYQVSSAQDANTLSKGETLDVVTWNLEWFGCPAKSNNATSFSQQLSEVSSKIIELDADVYALQEVVNDRINGYFLEKLVEELNKNAAPNKYAGFYSDKYSFYFNTPTTDFPSQTLCYIINTGTVGLVEEDAMFSGIYNGYNTMAIEGYEGTSTSFWVSGRLPYMLQAIVSVDGKSQLIDFVNIHAKCCDNGETRRGYDADYLYGAMVNDYADDNVILLGDYNDDMEYINPYGLWYANDNEFFKDVAGEGIDHISLSNELYDEYDPLTNNEVVKTVEISDHDPVMIRLLLNDARQPQTISIEQVEDQDPGASISFSALATSGLAVEYSVLKGEIELNGNQALLNTAGEVVVQAVQRGDGAYAPAFSRVISFQVGKKSQTIDFEPIENKTVVDDPFVLVATASSGLPVVYELVEGNVTIEGDLVTIEDKGQVIIKAVQVGDHNYEAAEATQAFMVEDKDGIEDEYAAKVKLFPNPATSNVYLKLPDSTPKLIELYNISGAKIKSLQAYDEANVDVSQLCNGIYFIQIVKDNFRVTKKIQVNR</sequence>
<dbReference type="Gene3D" id="3.60.10.10">
    <property type="entry name" value="Endonuclease/exonuclease/phosphatase"/>
    <property type="match status" value="1"/>
</dbReference>
<organism evidence="4 5">
    <name type="scientific">Plebeiibacterium marinum</name>
    <dbReference type="NCBI Taxonomy" id="2992111"/>
    <lineage>
        <taxon>Bacteria</taxon>
        <taxon>Pseudomonadati</taxon>
        <taxon>Bacteroidota</taxon>
        <taxon>Bacteroidia</taxon>
        <taxon>Marinilabiliales</taxon>
        <taxon>Marinilabiliaceae</taxon>
        <taxon>Plebeiibacterium</taxon>
    </lineage>
</organism>
<keyword evidence="5" id="KW-1185">Reference proteome</keyword>
<dbReference type="AlphaFoldDB" id="A0AAE3SK65"/>
<dbReference type="Pfam" id="PF18962">
    <property type="entry name" value="Por_Secre_tail"/>
    <property type="match status" value="1"/>
</dbReference>
<feature type="signal peptide" evidence="1">
    <location>
        <begin position="1"/>
        <end position="21"/>
    </location>
</feature>
<name>A0AAE3SK65_9BACT</name>
<keyword evidence="1" id="KW-0732">Signal</keyword>
<dbReference type="PANTHER" id="PTHR11371">
    <property type="entry name" value="DEOXYRIBONUCLEASE"/>
    <property type="match status" value="1"/>
</dbReference>
<dbReference type="RefSeq" id="WP_301199570.1">
    <property type="nucleotide sequence ID" value="NZ_JAPDPI010000021.1"/>
</dbReference>
<feature type="domain" description="Secretion system C-terminal sorting" evidence="3">
    <location>
        <begin position="483"/>
        <end position="552"/>
    </location>
</feature>
<proteinExistence type="predicted"/>
<evidence type="ECO:0000313" key="4">
    <source>
        <dbReference type="EMBL" id="MCW3806198.1"/>
    </source>
</evidence>
<dbReference type="Pfam" id="PF03372">
    <property type="entry name" value="Exo_endo_phos"/>
    <property type="match status" value="1"/>
</dbReference>